<sequence length="133" mass="13999">MAAQSNGGVATITLASVMVSVKEAVPTRSMWNDGGGGRESAHSCIPSQMRPSPLGTEGGRRATGEWSTRGAAPDGWQTQLKLRGAPLSTGEVFWWRCWFGYPPEHACCLHFGVGDNGMKPGGATHQNLSASIA</sequence>
<dbReference type="HOGENOM" id="CLU_1906592_0_0_1"/>
<dbReference type="RefSeq" id="XP_008097457.1">
    <property type="nucleotide sequence ID" value="XM_008099266.1"/>
</dbReference>
<evidence type="ECO:0000256" key="1">
    <source>
        <dbReference type="SAM" id="MobiDB-lite"/>
    </source>
</evidence>
<protein>
    <submittedName>
        <fullName evidence="2">Uncharacterized protein</fullName>
    </submittedName>
</protein>
<proteinExistence type="predicted"/>
<evidence type="ECO:0000313" key="3">
    <source>
        <dbReference type="Proteomes" id="UP000008782"/>
    </source>
</evidence>
<keyword evidence="3" id="KW-1185">Reference proteome</keyword>
<dbReference type="EMBL" id="GG697370">
    <property type="protein sequence ID" value="EFQ33437.1"/>
    <property type="molecule type" value="Genomic_DNA"/>
</dbReference>
<dbReference type="Proteomes" id="UP000008782">
    <property type="component" value="Unassembled WGS sequence"/>
</dbReference>
<evidence type="ECO:0000313" key="2">
    <source>
        <dbReference type="EMBL" id="EFQ33437.1"/>
    </source>
</evidence>
<dbReference type="GeneID" id="24414081"/>
<dbReference type="VEuPathDB" id="FungiDB:GLRG_08716"/>
<dbReference type="AlphaFoldDB" id="E3QRE9"/>
<accession>E3QRE9</accession>
<name>E3QRE9_COLGM</name>
<gene>
    <name evidence="2" type="ORF">GLRG_08716</name>
</gene>
<reference evidence="3" key="1">
    <citation type="journal article" date="2012" name="Nat. Genet.">
        <title>Lifestyle transitions in plant pathogenic Colletotrichum fungi deciphered by genome and transcriptome analyses.</title>
        <authorList>
            <person name="O'Connell R.J."/>
            <person name="Thon M.R."/>
            <person name="Hacquard S."/>
            <person name="Amyotte S.G."/>
            <person name="Kleemann J."/>
            <person name="Torres M.F."/>
            <person name="Damm U."/>
            <person name="Buiate E.A."/>
            <person name="Epstein L."/>
            <person name="Alkan N."/>
            <person name="Altmueller J."/>
            <person name="Alvarado-Balderrama L."/>
            <person name="Bauser C.A."/>
            <person name="Becker C."/>
            <person name="Birren B.W."/>
            <person name="Chen Z."/>
            <person name="Choi J."/>
            <person name="Crouch J.A."/>
            <person name="Duvick J.P."/>
            <person name="Farman M.A."/>
            <person name="Gan P."/>
            <person name="Heiman D."/>
            <person name="Henrissat B."/>
            <person name="Howard R.J."/>
            <person name="Kabbage M."/>
            <person name="Koch C."/>
            <person name="Kracher B."/>
            <person name="Kubo Y."/>
            <person name="Law A.D."/>
            <person name="Lebrun M.-H."/>
            <person name="Lee Y.-H."/>
            <person name="Miyara I."/>
            <person name="Moore N."/>
            <person name="Neumann U."/>
            <person name="Nordstroem K."/>
            <person name="Panaccione D.G."/>
            <person name="Panstruga R."/>
            <person name="Place M."/>
            <person name="Proctor R.H."/>
            <person name="Prusky D."/>
            <person name="Rech G."/>
            <person name="Reinhardt R."/>
            <person name="Rollins J.A."/>
            <person name="Rounsley S."/>
            <person name="Schardl C.L."/>
            <person name="Schwartz D.C."/>
            <person name="Shenoy N."/>
            <person name="Shirasu K."/>
            <person name="Sikhakolli U.R."/>
            <person name="Stueber K."/>
            <person name="Sukno S.A."/>
            <person name="Sweigard J.A."/>
            <person name="Takano Y."/>
            <person name="Takahara H."/>
            <person name="Trail F."/>
            <person name="van der Does H.C."/>
            <person name="Voll L.M."/>
            <person name="Will I."/>
            <person name="Young S."/>
            <person name="Zeng Q."/>
            <person name="Zhang J."/>
            <person name="Zhou S."/>
            <person name="Dickman M.B."/>
            <person name="Schulze-Lefert P."/>
            <person name="Ver Loren van Themaat E."/>
            <person name="Ma L.-J."/>
            <person name="Vaillancourt L.J."/>
        </authorList>
    </citation>
    <scope>NUCLEOTIDE SEQUENCE [LARGE SCALE GENOMIC DNA]</scope>
    <source>
        <strain evidence="3">M1.001 / M2 / FGSC 10212</strain>
    </source>
</reference>
<organism evidence="3">
    <name type="scientific">Colletotrichum graminicola (strain M1.001 / M2 / FGSC 10212)</name>
    <name type="common">Maize anthracnose fungus</name>
    <name type="synonym">Glomerella graminicola</name>
    <dbReference type="NCBI Taxonomy" id="645133"/>
    <lineage>
        <taxon>Eukaryota</taxon>
        <taxon>Fungi</taxon>
        <taxon>Dikarya</taxon>
        <taxon>Ascomycota</taxon>
        <taxon>Pezizomycotina</taxon>
        <taxon>Sordariomycetes</taxon>
        <taxon>Hypocreomycetidae</taxon>
        <taxon>Glomerellales</taxon>
        <taxon>Glomerellaceae</taxon>
        <taxon>Colletotrichum</taxon>
        <taxon>Colletotrichum graminicola species complex</taxon>
    </lineage>
</organism>
<feature type="region of interest" description="Disordered" evidence="1">
    <location>
        <begin position="29"/>
        <end position="74"/>
    </location>
</feature>